<organism evidence="2 3">
    <name type="scientific">Amphibacillus xylanus (strain ATCC 51415 / DSM 6626 / JCM 7361 / LMG 17667 / NBRC 15112 / Ep01)</name>
    <dbReference type="NCBI Taxonomy" id="698758"/>
    <lineage>
        <taxon>Bacteria</taxon>
        <taxon>Bacillati</taxon>
        <taxon>Bacillota</taxon>
        <taxon>Bacilli</taxon>
        <taxon>Bacillales</taxon>
        <taxon>Bacillaceae</taxon>
        <taxon>Amphibacillus</taxon>
    </lineage>
</organism>
<dbReference type="SUPFAM" id="SSF159888">
    <property type="entry name" value="YdhG-like"/>
    <property type="match status" value="1"/>
</dbReference>
<dbReference type="EMBL" id="AP012050">
    <property type="protein sequence ID" value="BAM47426.1"/>
    <property type="molecule type" value="Genomic_DNA"/>
</dbReference>
<dbReference type="KEGG" id="axl:AXY_12940"/>
<sequence>MVVINTFSDFLAKIDNVNHRERTEAILDWILKTFPNLKPEIKWNQPMFTDHGTYIIGFSTAKKHLAVAPEEVTIAKFSDQIKNSGYSHTKGLFRIGWEQEVDYKLLEEIIKFNIEDKLDTTTFWR</sequence>
<evidence type="ECO:0000313" key="2">
    <source>
        <dbReference type="EMBL" id="BAM47426.1"/>
    </source>
</evidence>
<keyword evidence="3" id="KW-1185">Reference proteome</keyword>
<protein>
    <recommendedName>
        <fullName evidence="1">YdhG-like domain-containing protein</fullName>
    </recommendedName>
</protein>
<dbReference type="HOGENOM" id="CLU_162718_0_0_9"/>
<accession>K0J465</accession>
<dbReference type="PATRIC" id="fig|698758.3.peg.1294"/>
<evidence type="ECO:0000259" key="1">
    <source>
        <dbReference type="Pfam" id="PF08818"/>
    </source>
</evidence>
<dbReference type="InterPro" id="IPR014922">
    <property type="entry name" value="YdhG-like"/>
</dbReference>
<reference evidence="2 3" key="1">
    <citation type="submission" date="2011-01" db="EMBL/GenBank/DDBJ databases">
        <title>Whole genome sequence of Amphibacillus xylinus NBRC 15112.</title>
        <authorList>
            <person name="Nakazawa H."/>
            <person name="Katano Y."/>
            <person name="Nakamura S."/>
            <person name="Sasagawa M."/>
            <person name="Fukada J."/>
            <person name="Arai T."/>
            <person name="Sasakura N."/>
            <person name="Mochizuki D."/>
            <person name="Hosoyama A."/>
            <person name="Harada K."/>
            <person name="Horikawa H."/>
            <person name="Kato Y."/>
            <person name="Harada T."/>
            <person name="Sasaki K."/>
            <person name="Sekiguchi M."/>
            <person name="Hodoyama M."/>
            <person name="Nishiko R."/>
            <person name="Narita H."/>
            <person name="Hanamaki A."/>
            <person name="Hata C."/>
            <person name="Konno Y."/>
            <person name="Niimura Y."/>
            <person name="Yamazaki S."/>
            <person name="Fujita N."/>
        </authorList>
    </citation>
    <scope>NUCLEOTIDE SEQUENCE [LARGE SCALE GENOMIC DNA]</scope>
    <source>
        <strain evidence="3">ATCC 51415 / DSM 6626 / JCM 7361 / LMG 17667 / NBRC 15112 / Ep01</strain>
    </source>
</reference>
<proteinExistence type="predicted"/>
<gene>
    <name evidence="2" type="ordered locus">AXY_12940</name>
</gene>
<evidence type="ECO:0000313" key="3">
    <source>
        <dbReference type="Proteomes" id="UP000006294"/>
    </source>
</evidence>
<dbReference type="Proteomes" id="UP000006294">
    <property type="component" value="Chromosome"/>
</dbReference>
<dbReference type="STRING" id="698758.AXY_12940"/>
<name>K0J465_AMPXN</name>
<dbReference type="Gene3D" id="3.90.1150.200">
    <property type="match status" value="1"/>
</dbReference>
<dbReference type="Pfam" id="PF08818">
    <property type="entry name" value="DUF1801"/>
    <property type="match status" value="1"/>
</dbReference>
<feature type="domain" description="YdhG-like" evidence="1">
    <location>
        <begin position="19"/>
        <end position="114"/>
    </location>
</feature>
<dbReference type="AlphaFoldDB" id="K0J465"/>
<dbReference type="eggNOG" id="COG5646">
    <property type="taxonomic scope" value="Bacteria"/>
</dbReference>